<dbReference type="InterPro" id="IPR002869">
    <property type="entry name" value="Pyrv_flavodox_OxRed_cen"/>
</dbReference>
<dbReference type="PANTHER" id="PTHR43854:SF1">
    <property type="entry name" value="INDOLEPYRUVATE OXIDOREDUCTASE SUBUNIT IORB"/>
    <property type="match status" value="1"/>
</dbReference>
<organism evidence="3 4">
    <name type="scientific">Eubacterium album</name>
    <dbReference type="NCBI Taxonomy" id="2978477"/>
    <lineage>
        <taxon>Bacteria</taxon>
        <taxon>Bacillati</taxon>
        <taxon>Bacillota</taxon>
        <taxon>Clostridia</taxon>
        <taxon>Eubacteriales</taxon>
        <taxon>Eubacteriaceae</taxon>
        <taxon>Eubacterium</taxon>
    </lineage>
</organism>
<protein>
    <submittedName>
        <fullName evidence="3">Indolepyruvate oxidoreductase subunit beta</fullName>
    </submittedName>
</protein>
<keyword evidence="4" id="KW-1185">Reference proteome</keyword>
<evidence type="ECO:0000256" key="1">
    <source>
        <dbReference type="ARBA" id="ARBA00023002"/>
    </source>
</evidence>
<comment type="caution">
    <text evidence="3">The sequence shown here is derived from an EMBL/GenBank/DDBJ whole genome shotgun (WGS) entry which is preliminary data.</text>
</comment>
<evidence type="ECO:0000313" key="3">
    <source>
        <dbReference type="EMBL" id="MCT7399660.1"/>
    </source>
</evidence>
<dbReference type="InterPro" id="IPR019752">
    <property type="entry name" value="Pyrv/ketoisovalerate_OxRed_cat"/>
</dbReference>
<accession>A0ABT2M2A7</accession>
<dbReference type="EMBL" id="JAODBU010000011">
    <property type="protein sequence ID" value="MCT7399660.1"/>
    <property type="molecule type" value="Genomic_DNA"/>
</dbReference>
<proteinExistence type="predicted"/>
<dbReference type="Gene3D" id="3.40.920.10">
    <property type="entry name" value="Pyruvate-ferredoxin oxidoreductase, PFOR, domain III"/>
    <property type="match status" value="1"/>
</dbReference>
<dbReference type="PANTHER" id="PTHR43854">
    <property type="entry name" value="INDOLEPYRUVATE OXIDOREDUCTASE SUBUNIT IORB"/>
    <property type="match status" value="1"/>
</dbReference>
<dbReference type="Proteomes" id="UP001431199">
    <property type="component" value="Unassembled WGS sequence"/>
</dbReference>
<sequence length="189" mass="20047">MNMNCLLCGVGGQGTVLASKLLAQAAIDKGISVKTAETIGMAQRGGSVVSHVRIGNEIKAPMIPEGEADIIIGFEPGEVVRNLNYLKEGGTVVVNTKPVMPTTASLGLHYDGKEMIEYLQKQNINLIAVDGEKICKELGSSKALNVVLLGAAANSNELGITKEEIKKAIETKLNPKFLEMNIKALMATN</sequence>
<dbReference type="SUPFAM" id="SSF53323">
    <property type="entry name" value="Pyruvate-ferredoxin oxidoreductase, PFOR, domain III"/>
    <property type="match status" value="1"/>
</dbReference>
<evidence type="ECO:0000313" key="4">
    <source>
        <dbReference type="Proteomes" id="UP001431199"/>
    </source>
</evidence>
<reference evidence="3" key="1">
    <citation type="submission" date="2022-09" db="EMBL/GenBank/DDBJ databases">
        <title>Eubacterium sp. LFL-14 isolated from human feces.</title>
        <authorList>
            <person name="Liu F."/>
        </authorList>
    </citation>
    <scope>NUCLEOTIDE SEQUENCE</scope>
    <source>
        <strain evidence="3">LFL-14</strain>
    </source>
</reference>
<evidence type="ECO:0000259" key="2">
    <source>
        <dbReference type="Pfam" id="PF01558"/>
    </source>
</evidence>
<dbReference type="InterPro" id="IPR052198">
    <property type="entry name" value="IorB_Oxidoreductase"/>
</dbReference>
<feature type="domain" description="Pyruvate/ketoisovalerate oxidoreductase catalytic" evidence="2">
    <location>
        <begin position="11"/>
        <end position="187"/>
    </location>
</feature>
<gene>
    <name evidence="3" type="ORF">N5B56_11275</name>
</gene>
<keyword evidence="1" id="KW-0560">Oxidoreductase</keyword>
<dbReference type="Pfam" id="PF01558">
    <property type="entry name" value="POR"/>
    <property type="match status" value="1"/>
</dbReference>
<name>A0ABT2M2A7_9FIRM</name>